<dbReference type="eggNOG" id="ENOG502RBIM">
    <property type="taxonomic scope" value="Eukaryota"/>
</dbReference>
<feature type="region of interest" description="Disordered" evidence="1">
    <location>
        <begin position="30"/>
        <end position="86"/>
    </location>
</feature>
<gene>
    <name evidence="3" type="ORF">CC1G_02636</name>
</gene>
<dbReference type="InParanoid" id="A8PBF9"/>
<evidence type="ECO:0000313" key="3">
    <source>
        <dbReference type="EMBL" id="EAU81620.2"/>
    </source>
</evidence>
<dbReference type="Proteomes" id="UP000001861">
    <property type="component" value="Unassembled WGS sequence"/>
</dbReference>
<dbReference type="InterPro" id="IPR006073">
    <property type="entry name" value="GTP-bd"/>
</dbReference>
<dbReference type="HOGENOM" id="CLU_760795_0_0_1"/>
<dbReference type="EMBL" id="AACS02000004">
    <property type="protein sequence ID" value="EAU81620.2"/>
    <property type="molecule type" value="Genomic_DNA"/>
</dbReference>
<dbReference type="KEGG" id="cci:CC1G_02636"/>
<dbReference type="SUPFAM" id="SSF52540">
    <property type="entry name" value="P-loop containing nucleoside triphosphate hydrolases"/>
    <property type="match status" value="1"/>
</dbReference>
<dbReference type="Gene3D" id="3.40.50.300">
    <property type="entry name" value="P-loop containing nucleotide triphosphate hydrolases"/>
    <property type="match status" value="1"/>
</dbReference>
<sequence length="364" mass="40235">MRHTCLSSQTIAPTTVGTITTVQPTVTKSCGNLHRPIPGGFSSPLPDLPPKPHRREPSPDLDSISSESSHDSPPKSNPKPGVDRPRIKNVVLFGETGVGKSSVINMIREGITTALDDQGASSTHGEALVSSRAVGCTFSSQGYPAVLDGEEYLFWDTAGLNEGQRGSVNHEQSTSNLASLLKGLEGGIHLLVYCIRGRRFRQVVKDNYDLFFKIVCQGNVPIVLVVTGLECEEPTMESWWEKNQREFKKYGLWFDEQACITATRGKALKEGGFQFDEEYEESREKVRDVIKKYAAATGYEVVRRTTSNSIGLRDAVEVSTSDSHMNGHLGTYSGKDELELAAEEISYYTNVLVQQIKRFLRCLR</sequence>
<evidence type="ECO:0000313" key="4">
    <source>
        <dbReference type="Proteomes" id="UP000001861"/>
    </source>
</evidence>
<dbReference type="InterPro" id="IPR025662">
    <property type="entry name" value="Sigma_54_int_dom_ATP-bd_1"/>
</dbReference>
<protein>
    <recommendedName>
        <fullName evidence="2">G domain-containing protein</fullName>
    </recommendedName>
</protein>
<evidence type="ECO:0000259" key="2">
    <source>
        <dbReference type="Pfam" id="PF01926"/>
    </source>
</evidence>
<accession>A8PBF9</accession>
<name>A8PBF9_COPC7</name>
<dbReference type="GO" id="GO:0005525">
    <property type="term" value="F:GTP binding"/>
    <property type="evidence" value="ECO:0007669"/>
    <property type="project" value="InterPro"/>
</dbReference>
<feature type="domain" description="G" evidence="2">
    <location>
        <begin position="89"/>
        <end position="196"/>
    </location>
</feature>
<dbReference type="GeneID" id="6016805"/>
<reference evidence="3 4" key="1">
    <citation type="journal article" date="2010" name="Proc. Natl. Acad. Sci. U.S.A.">
        <title>Insights into evolution of multicellular fungi from the assembled chromosomes of the mushroom Coprinopsis cinerea (Coprinus cinereus).</title>
        <authorList>
            <person name="Stajich J.E."/>
            <person name="Wilke S.K."/>
            <person name="Ahren D."/>
            <person name="Au C.H."/>
            <person name="Birren B.W."/>
            <person name="Borodovsky M."/>
            <person name="Burns C."/>
            <person name="Canback B."/>
            <person name="Casselton L.A."/>
            <person name="Cheng C.K."/>
            <person name="Deng J."/>
            <person name="Dietrich F.S."/>
            <person name="Fargo D.C."/>
            <person name="Farman M.L."/>
            <person name="Gathman A.C."/>
            <person name="Goldberg J."/>
            <person name="Guigo R."/>
            <person name="Hoegger P.J."/>
            <person name="Hooker J.B."/>
            <person name="Huggins A."/>
            <person name="James T.Y."/>
            <person name="Kamada T."/>
            <person name="Kilaru S."/>
            <person name="Kodira C."/>
            <person name="Kues U."/>
            <person name="Kupfer D."/>
            <person name="Kwan H.S."/>
            <person name="Lomsadze A."/>
            <person name="Li W."/>
            <person name="Lilly W.W."/>
            <person name="Ma L.J."/>
            <person name="Mackey A.J."/>
            <person name="Manning G."/>
            <person name="Martin F."/>
            <person name="Muraguchi H."/>
            <person name="Natvig D.O."/>
            <person name="Palmerini H."/>
            <person name="Ramesh M.A."/>
            <person name="Rehmeyer C.J."/>
            <person name="Roe B.A."/>
            <person name="Shenoy N."/>
            <person name="Stanke M."/>
            <person name="Ter-Hovhannisyan V."/>
            <person name="Tunlid A."/>
            <person name="Velagapudi R."/>
            <person name="Vision T.J."/>
            <person name="Zeng Q."/>
            <person name="Zolan M.E."/>
            <person name="Pukkila P.J."/>
        </authorList>
    </citation>
    <scope>NUCLEOTIDE SEQUENCE [LARGE SCALE GENOMIC DNA]</scope>
    <source>
        <strain evidence="4">Okayama-7 / 130 / ATCC MYA-4618 / FGSC 9003</strain>
    </source>
</reference>
<dbReference type="RefSeq" id="XP_001840173.2">
    <property type="nucleotide sequence ID" value="XM_001840121.2"/>
</dbReference>
<comment type="caution">
    <text evidence="3">The sequence shown here is derived from an EMBL/GenBank/DDBJ whole genome shotgun (WGS) entry which is preliminary data.</text>
</comment>
<evidence type="ECO:0000256" key="1">
    <source>
        <dbReference type="SAM" id="MobiDB-lite"/>
    </source>
</evidence>
<dbReference type="Pfam" id="PF01926">
    <property type="entry name" value="MMR_HSR1"/>
    <property type="match status" value="1"/>
</dbReference>
<proteinExistence type="predicted"/>
<dbReference type="VEuPathDB" id="FungiDB:CC1G_02636"/>
<dbReference type="CDD" id="cd00882">
    <property type="entry name" value="Ras_like_GTPase"/>
    <property type="match status" value="1"/>
</dbReference>
<keyword evidence="4" id="KW-1185">Reference proteome</keyword>
<organism evidence="3 4">
    <name type="scientific">Coprinopsis cinerea (strain Okayama-7 / 130 / ATCC MYA-4618 / FGSC 9003)</name>
    <name type="common">Inky cap fungus</name>
    <name type="synonym">Hormographiella aspergillata</name>
    <dbReference type="NCBI Taxonomy" id="240176"/>
    <lineage>
        <taxon>Eukaryota</taxon>
        <taxon>Fungi</taxon>
        <taxon>Dikarya</taxon>
        <taxon>Basidiomycota</taxon>
        <taxon>Agaricomycotina</taxon>
        <taxon>Agaricomycetes</taxon>
        <taxon>Agaricomycetidae</taxon>
        <taxon>Agaricales</taxon>
        <taxon>Agaricineae</taxon>
        <taxon>Psathyrellaceae</taxon>
        <taxon>Coprinopsis</taxon>
    </lineage>
</organism>
<dbReference type="STRING" id="240176.A8PBF9"/>
<dbReference type="OrthoDB" id="8954335at2759"/>
<dbReference type="AlphaFoldDB" id="A8PBF9"/>
<dbReference type="PROSITE" id="PS00675">
    <property type="entry name" value="SIGMA54_INTERACT_1"/>
    <property type="match status" value="1"/>
</dbReference>
<dbReference type="InterPro" id="IPR027417">
    <property type="entry name" value="P-loop_NTPase"/>
</dbReference>